<dbReference type="RefSeq" id="WP_398273578.1">
    <property type="nucleotide sequence ID" value="NZ_JBITLV010000001.1"/>
</dbReference>
<feature type="transmembrane region" description="Helical" evidence="6">
    <location>
        <begin position="143"/>
        <end position="163"/>
    </location>
</feature>
<gene>
    <name evidence="7" type="ORF">ACIB24_00510</name>
</gene>
<evidence type="ECO:0000256" key="6">
    <source>
        <dbReference type="SAM" id="Phobius"/>
    </source>
</evidence>
<sequence>MRGTERLDAFQQRHRWLGYPLAVIYKFFDDLGGFLAALITYYGFISIFPLLLLFASVLGFLLQGDAQLQERILDSALRQFPVIGEQLGDPQGLRGSTTAVVIGGLGSIYGALGVAQAVQNAMNTIWAVPRNRRGNPFVTRGRSVVILLVGGLTVVVTGGLSAFPALNSWGTTSRVATTVLATSITTAFFVFLFRFATAHPLSRSDVLPGAFAAALVWQLLQSTGAAYVGGVVRRADATNGVFAIVLGLIAWIYLAAVSMLLCAEANVVHVQRLYPRTLLTPFTDDVDLTDADRRAYTSYANAARTKEFESVDVRFKHNGQNKTANRLRKRLSALRERSRDR</sequence>
<name>A0ABW8AGQ5_9ACTN</name>
<protein>
    <submittedName>
        <fullName evidence="7">YihY/virulence factor BrkB family protein</fullName>
    </submittedName>
</protein>
<dbReference type="EMBL" id="JBITLV010000001">
    <property type="protein sequence ID" value="MFI7585536.1"/>
    <property type="molecule type" value="Genomic_DNA"/>
</dbReference>
<accession>A0ABW8AGQ5</accession>
<comment type="subcellular location">
    <subcellularLocation>
        <location evidence="1">Cell membrane</location>
        <topology evidence="1">Multi-pass membrane protein</topology>
    </subcellularLocation>
</comment>
<evidence type="ECO:0000256" key="5">
    <source>
        <dbReference type="ARBA" id="ARBA00023136"/>
    </source>
</evidence>
<dbReference type="PANTHER" id="PTHR30213:SF1">
    <property type="entry name" value="INNER MEMBRANE PROTEIN YHJD"/>
    <property type="match status" value="1"/>
</dbReference>
<keyword evidence="4 6" id="KW-1133">Transmembrane helix</keyword>
<reference evidence="7 8" key="1">
    <citation type="submission" date="2024-10" db="EMBL/GenBank/DDBJ databases">
        <title>The Natural Products Discovery Center: Release of the First 8490 Sequenced Strains for Exploring Actinobacteria Biosynthetic Diversity.</title>
        <authorList>
            <person name="Kalkreuter E."/>
            <person name="Kautsar S.A."/>
            <person name="Yang D."/>
            <person name="Bader C.D."/>
            <person name="Teijaro C.N."/>
            <person name="Fluegel L."/>
            <person name="Davis C.M."/>
            <person name="Simpson J.R."/>
            <person name="Lauterbach L."/>
            <person name="Steele A.D."/>
            <person name="Gui C."/>
            <person name="Meng S."/>
            <person name="Li G."/>
            <person name="Viehrig K."/>
            <person name="Ye F."/>
            <person name="Su P."/>
            <person name="Kiefer A.F."/>
            <person name="Nichols A."/>
            <person name="Cepeda A.J."/>
            <person name="Yan W."/>
            <person name="Fan B."/>
            <person name="Jiang Y."/>
            <person name="Adhikari A."/>
            <person name="Zheng C.-J."/>
            <person name="Schuster L."/>
            <person name="Cowan T.M."/>
            <person name="Smanski M.J."/>
            <person name="Chevrette M.G."/>
            <person name="De Carvalho L.P.S."/>
            <person name="Shen B."/>
        </authorList>
    </citation>
    <scope>NUCLEOTIDE SEQUENCE [LARGE SCALE GENOMIC DNA]</scope>
    <source>
        <strain evidence="7 8">NPDC049639</strain>
    </source>
</reference>
<keyword evidence="5 6" id="KW-0472">Membrane</keyword>
<dbReference type="Proteomes" id="UP001612915">
    <property type="component" value="Unassembled WGS sequence"/>
</dbReference>
<feature type="transmembrane region" description="Helical" evidence="6">
    <location>
        <begin position="240"/>
        <end position="263"/>
    </location>
</feature>
<feature type="transmembrane region" description="Helical" evidence="6">
    <location>
        <begin position="207"/>
        <end position="228"/>
    </location>
</feature>
<evidence type="ECO:0000256" key="4">
    <source>
        <dbReference type="ARBA" id="ARBA00022989"/>
    </source>
</evidence>
<keyword evidence="3 6" id="KW-0812">Transmembrane</keyword>
<feature type="transmembrane region" description="Helical" evidence="6">
    <location>
        <begin position="175"/>
        <end position="195"/>
    </location>
</feature>
<dbReference type="Pfam" id="PF03631">
    <property type="entry name" value="Virul_fac_BrkB"/>
    <property type="match status" value="1"/>
</dbReference>
<evidence type="ECO:0000256" key="3">
    <source>
        <dbReference type="ARBA" id="ARBA00022692"/>
    </source>
</evidence>
<dbReference type="InterPro" id="IPR017039">
    <property type="entry name" value="Virul_fac_BrkB"/>
</dbReference>
<organism evidence="7 8">
    <name type="scientific">Spongisporangium articulatum</name>
    <dbReference type="NCBI Taxonomy" id="3362603"/>
    <lineage>
        <taxon>Bacteria</taxon>
        <taxon>Bacillati</taxon>
        <taxon>Actinomycetota</taxon>
        <taxon>Actinomycetes</taxon>
        <taxon>Kineosporiales</taxon>
        <taxon>Kineosporiaceae</taxon>
        <taxon>Spongisporangium</taxon>
    </lineage>
</organism>
<dbReference type="PANTHER" id="PTHR30213">
    <property type="entry name" value="INNER MEMBRANE PROTEIN YHJD"/>
    <property type="match status" value="1"/>
</dbReference>
<evidence type="ECO:0000256" key="2">
    <source>
        <dbReference type="ARBA" id="ARBA00022475"/>
    </source>
</evidence>
<feature type="transmembrane region" description="Helical" evidence="6">
    <location>
        <begin position="39"/>
        <end position="62"/>
    </location>
</feature>
<proteinExistence type="predicted"/>
<keyword evidence="8" id="KW-1185">Reference proteome</keyword>
<evidence type="ECO:0000313" key="8">
    <source>
        <dbReference type="Proteomes" id="UP001612915"/>
    </source>
</evidence>
<evidence type="ECO:0000256" key="1">
    <source>
        <dbReference type="ARBA" id="ARBA00004651"/>
    </source>
</evidence>
<keyword evidence="2" id="KW-1003">Cell membrane</keyword>
<comment type="caution">
    <text evidence="7">The sequence shown here is derived from an EMBL/GenBank/DDBJ whole genome shotgun (WGS) entry which is preliminary data.</text>
</comment>
<evidence type="ECO:0000313" key="7">
    <source>
        <dbReference type="EMBL" id="MFI7585536.1"/>
    </source>
</evidence>